<dbReference type="Proteomes" id="UP000703269">
    <property type="component" value="Unassembled WGS sequence"/>
</dbReference>
<evidence type="ECO:0000313" key="2">
    <source>
        <dbReference type="EMBL" id="GJF00872.1"/>
    </source>
</evidence>
<protein>
    <submittedName>
        <fullName evidence="2">Uncharacterized protein</fullName>
    </submittedName>
</protein>
<gene>
    <name evidence="2" type="ORF">PsYK624_171740</name>
</gene>
<feature type="region of interest" description="Disordered" evidence="1">
    <location>
        <begin position="61"/>
        <end position="83"/>
    </location>
</feature>
<organism evidence="2 3">
    <name type="scientific">Phanerochaete sordida</name>
    <dbReference type="NCBI Taxonomy" id="48140"/>
    <lineage>
        <taxon>Eukaryota</taxon>
        <taxon>Fungi</taxon>
        <taxon>Dikarya</taxon>
        <taxon>Basidiomycota</taxon>
        <taxon>Agaricomycotina</taxon>
        <taxon>Agaricomycetes</taxon>
        <taxon>Polyporales</taxon>
        <taxon>Phanerochaetaceae</taxon>
        <taxon>Phanerochaete</taxon>
    </lineage>
</organism>
<accession>A0A9P3LMU1</accession>
<dbReference type="PANTHER" id="PTHR46579">
    <property type="entry name" value="F5/8 TYPE C DOMAIN-CONTAINING PROTEIN-RELATED"/>
    <property type="match status" value="1"/>
</dbReference>
<sequence>MPAWVARLPKNVGYPAGGSLTSDEWKALLLVYGPIVIPLIWNEWEEPAEAIYQTKVQAWKKGKEKRKPDDNKASESQPKRRMHPKDADNFLAFSAAMKILLARSIHVDDLPPAQHLFQSYLDGFYQMHRSHIKPNHHYVTHIFEQIPDYGPVYNFWTYLFERLNKVLKSYASNNHSGGVIEVTFMREFSREVRLRAMLDELARGPEENAEGSLLAMTSRLLLRHEESRGTVSDLAQESAGLAQEMATSFAMGPGPRRFLSLDQQQQLIQAYRHAFPAIPLVLSTDPNPPRNAHYFNSGAIHHEYLVLHGRRITPSRFDGHASNSIIQRNFNGRRYVGEVMVILSHTQPTGPDKTIQLYLLGVRWFRRASFDTSPWDGYPELEVLFWKFNEYLNPDREGPPFFLLPDEILSQAARLTLLTPSKHHNDDDETLLADQPNPQRKIWATCGLTKDVIVM</sequence>
<evidence type="ECO:0000256" key="1">
    <source>
        <dbReference type="SAM" id="MobiDB-lite"/>
    </source>
</evidence>
<reference evidence="2 3" key="1">
    <citation type="submission" date="2021-08" db="EMBL/GenBank/DDBJ databases">
        <title>Draft Genome Sequence of Phanerochaete sordida strain YK-624.</title>
        <authorList>
            <person name="Mori T."/>
            <person name="Dohra H."/>
            <person name="Suzuki T."/>
            <person name="Kawagishi H."/>
            <person name="Hirai H."/>
        </authorList>
    </citation>
    <scope>NUCLEOTIDE SEQUENCE [LARGE SCALE GENOMIC DNA]</scope>
    <source>
        <strain evidence="2 3">YK-624</strain>
    </source>
</reference>
<proteinExistence type="predicted"/>
<name>A0A9P3LMU1_9APHY</name>
<evidence type="ECO:0000313" key="3">
    <source>
        <dbReference type="Proteomes" id="UP000703269"/>
    </source>
</evidence>
<keyword evidence="3" id="KW-1185">Reference proteome</keyword>
<comment type="caution">
    <text evidence="2">The sequence shown here is derived from an EMBL/GenBank/DDBJ whole genome shotgun (WGS) entry which is preliminary data.</text>
</comment>
<dbReference type="EMBL" id="BPQB01000222">
    <property type="protein sequence ID" value="GJF00872.1"/>
    <property type="molecule type" value="Genomic_DNA"/>
</dbReference>
<dbReference type="PANTHER" id="PTHR46579:SF1">
    <property type="entry name" value="F5_8 TYPE C DOMAIN-CONTAINING PROTEIN"/>
    <property type="match status" value="1"/>
</dbReference>
<dbReference type="AlphaFoldDB" id="A0A9P3LMU1"/>
<dbReference type="OrthoDB" id="3239894at2759"/>